<organism evidence="1 2">
    <name type="scientific">Sphingobacterium thalpophilum</name>
    <dbReference type="NCBI Taxonomy" id="259"/>
    <lineage>
        <taxon>Bacteria</taxon>
        <taxon>Pseudomonadati</taxon>
        <taxon>Bacteroidota</taxon>
        <taxon>Sphingobacteriia</taxon>
        <taxon>Sphingobacteriales</taxon>
        <taxon>Sphingobacteriaceae</taxon>
        <taxon>Sphingobacterium</taxon>
    </lineage>
</organism>
<name>A0A4U9VTV0_9SPHI</name>
<sequence length="37" mass="4514">MMKRLENTPKQYPIHLQEVEHWYAHTIPIKNTIRAPE</sequence>
<evidence type="ECO:0000313" key="2">
    <source>
        <dbReference type="Proteomes" id="UP000308196"/>
    </source>
</evidence>
<proteinExistence type="predicted"/>
<dbReference type="EMBL" id="LR590484">
    <property type="protein sequence ID" value="VTR49322.1"/>
    <property type="molecule type" value="Genomic_DNA"/>
</dbReference>
<gene>
    <name evidence="1" type="ORF">NCTC11429_03859</name>
</gene>
<dbReference type="Proteomes" id="UP000308196">
    <property type="component" value="Chromosome"/>
</dbReference>
<evidence type="ECO:0000313" key="1">
    <source>
        <dbReference type="EMBL" id="VTR49322.1"/>
    </source>
</evidence>
<accession>A0A4U9VTV0</accession>
<protein>
    <submittedName>
        <fullName evidence="1">Uncharacterized protein</fullName>
    </submittedName>
</protein>
<dbReference type="AlphaFoldDB" id="A0A4U9VTV0"/>
<dbReference type="KEGG" id="stha:NCTC11429_03859"/>
<reference evidence="1 2" key="1">
    <citation type="submission" date="2019-05" db="EMBL/GenBank/DDBJ databases">
        <authorList>
            <consortium name="Pathogen Informatics"/>
        </authorList>
    </citation>
    <scope>NUCLEOTIDE SEQUENCE [LARGE SCALE GENOMIC DNA]</scope>
    <source>
        <strain evidence="1 2">NCTC11429</strain>
    </source>
</reference>